<accession>A0A142BPH7</accession>
<evidence type="ECO:0000313" key="2">
    <source>
        <dbReference type="EMBL" id="AMP34985.1"/>
    </source>
</evidence>
<organism evidence="2">
    <name type="scientific">Sinorhizobium sp. M14</name>
    <dbReference type="NCBI Taxonomy" id="430451"/>
    <lineage>
        <taxon>Bacteria</taxon>
        <taxon>Pseudomonadati</taxon>
        <taxon>Pseudomonadota</taxon>
        <taxon>Alphaproteobacteria</taxon>
        <taxon>Hyphomicrobiales</taxon>
        <taxon>Rhizobiaceae</taxon>
        <taxon>Sinorhizobium/Ensifer group</taxon>
        <taxon>Sinorhizobium</taxon>
    </lineage>
</organism>
<evidence type="ECO:0000256" key="1">
    <source>
        <dbReference type="SAM" id="MobiDB-lite"/>
    </source>
</evidence>
<proteinExistence type="predicted"/>
<feature type="region of interest" description="Disordered" evidence="1">
    <location>
        <begin position="37"/>
        <end position="68"/>
    </location>
</feature>
<name>A0A142BPH7_9HYPH</name>
<feature type="compositionally biased region" description="Pro residues" evidence="1">
    <location>
        <begin position="48"/>
        <end position="57"/>
    </location>
</feature>
<dbReference type="EMBL" id="KU140623">
    <property type="protein sequence ID" value="AMP34985.1"/>
    <property type="molecule type" value="Genomic_DNA"/>
</dbReference>
<protein>
    <submittedName>
        <fullName evidence="2">Uncharacterized protein</fullName>
    </submittedName>
</protein>
<sequence>MESPKEEASSLDAPNIDTEVAAVDEGDGTLAATVDRSPADAQVVLPEPAGPPQPPPTKRPRRSRKTRAGDVAVAEVVEYGDGTSGAPQPPMTFVDEMTALDEDVRQLRRRLAQKLRLQNTQLKKMLGRYDTP</sequence>
<reference evidence="2" key="1">
    <citation type="submission" date="2015-11" db="EMBL/GenBank/DDBJ databases">
        <title>Molecular characterization of pSinB plasmid of arsenite oxidizing, metalotolerant Sinorhizobium sp. M14 - insight into the heavy metal resistome of sinorhizobial extrachromosomal replicons.</title>
        <authorList>
            <person name="Romaniuk K."/>
            <person name="Decewicz P."/>
            <person name="Mielnicki S."/>
            <person name="Sklodowska A."/>
            <person name="Dziewit L."/>
            <person name="Drewniak L."/>
        </authorList>
    </citation>
    <scope>NUCLEOTIDE SEQUENCE</scope>
    <source>
        <strain evidence="2">M14</strain>
        <plasmid evidence="2">pSinB</plasmid>
    </source>
</reference>
<keyword evidence="2" id="KW-0614">Plasmid</keyword>
<gene>
    <name evidence="2" type="ORF">pSinB_121</name>
</gene>
<geneLocation type="plasmid" evidence="2">
    <name>pSinB</name>
</geneLocation>
<dbReference type="AlphaFoldDB" id="A0A142BPH7"/>